<dbReference type="InterPro" id="IPR046450">
    <property type="entry name" value="PA_dom_sf"/>
</dbReference>
<dbReference type="Pfam" id="PF02225">
    <property type="entry name" value="PA"/>
    <property type="match status" value="1"/>
</dbReference>
<dbReference type="AlphaFoldDB" id="A0A443IWU1"/>
<dbReference type="Proteomes" id="UP000273811">
    <property type="component" value="Unassembled WGS sequence"/>
</dbReference>
<keyword evidence="5" id="KW-1185">Reference proteome</keyword>
<evidence type="ECO:0000256" key="1">
    <source>
        <dbReference type="SAM" id="SignalP"/>
    </source>
</evidence>
<dbReference type="InterPro" id="IPR007484">
    <property type="entry name" value="Peptidase_M28"/>
</dbReference>
<organism evidence="4 5">
    <name type="scientific">Siminovitchia fortis</name>
    <dbReference type="NCBI Taxonomy" id="254758"/>
    <lineage>
        <taxon>Bacteria</taxon>
        <taxon>Bacillati</taxon>
        <taxon>Bacillota</taxon>
        <taxon>Bacilli</taxon>
        <taxon>Bacillales</taxon>
        <taxon>Bacillaceae</taxon>
        <taxon>Siminovitchia</taxon>
    </lineage>
</organism>
<dbReference type="Gene3D" id="3.50.30.30">
    <property type="match status" value="1"/>
</dbReference>
<dbReference type="OrthoDB" id="9762302at2"/>
<protein>
    <submittedName>
        <fullName evidence="4">M20/M25/M40 family metallo-hydrolase</fullName>
    </submittedName>
</protein>
<sequence>MVIRKKPLAALLIAASLAVGVPAAFAKEAPAPPAQAQKAFDNKIIKKISADNMYNHIAHLAAEPRVAGTEAEWNAVQYIEARLSSYGYETEIQPFTFENYYAPKVAVTAGGEALSSSSFTYTPNGVVTADLVYAGLGRASDVESMDLTGKIALVQRGEISFGEKVLNAANAGASAVIIFNNEPGGINGTLGEANDNYVPAVALSREDGERLRAGLAEGQTISATVSVTDGRIVQETSHNVVAVKKPTQKKKATDQIIVVGSHHDSVPGAPGANDDASGVAATLELARVMANMPTDTEIRFVTFGAEELGLVGSYEYVDSLSQDERDRIVGMWQMDMVGSRDAGDLVMFTVDGEKNVVTDLSAAAGVRTGTPLTYGQEGRSDHVPFYEAGIPAALFIHNPVEPWYHTPEDTLDKISKEKLQETAEIVGAAVYRIARPDTPALERAKVAPKPVEYEKIVGGIQ</sequence>
<dbReference type="SUPFAM" id="SSF52025">
    <property type="entry name" value="PA domain"/>
    <property type="match status" value="1"/>
</dbReference>
<feature type="chain" id="PRO_5019098167" evidence="1">
    <location>
        <begin position="27"/>
        <end position="461"/>
    </location>
</feature>
<accession>A0A443IWU1</accession>
<dbReference type="SUPFAM" id="SSF53187">
    <property type="entry name" value="Zn-dependent exopeptidases"/>
    <property type="match status" value="1"/>
</dbReference>
<evidence type="ECO:0000259" key="3">
    <source>
        <dbReference type="Pfam" id="PF04389"/>
    </source>
</evidence>
<proteinExistence type="predicted"/>
<evidence type="ECO:0000313" key="4">
    <source>
        <dbReference type="EMBL" id="RWR12529.1"/>
    </source>
</evidence>
<dbReference type="Pfam" id="PF04389">
    <property type="entry name" value="Peptidase_M28"/>
    <property type="match status" value="1"/>
</dbReference>
<dbReference type="InterPro" id="IPR045175">
    <property type="entry name" value="M28_fam"/>
</dbReference>
<dbReference type="Gene3D" id="3.40.630.10">
    <property type="entry name" value="Zn peptidases"/>
    <property type="match status" value="1"/>
</dbReference>
<dbReference type="GO" id="GO:0008235">
    <property type="term" value="F:metalloexopeptidase activity"/>
    <property type="evidence" value="ECO:0007669"/>
    <property type="project" value="InterPro"/>
</dbReference>
<feature type="domain" description="Peptidase M28" evidence="3">
    <location>
        <begin position="239"/>
        <end position="429"/>
    </location>
</feature>
<dbReference type="InterPro" id="IPR003137">
    <property type="entry name" value="PA_domain"/>
</dbReference>
<reference evidence="4" key="1">
    <citation type="submission" date="2018-12" db="EMBL/GenBank/DDBJ databases">
        <authorList>
            <person name="Sun L."/>
            <person name="Chen Z."/>
        </authorList>
    </citation>
    <scope>NUCLEOTIDE SEQUENCE [LARGE SCALE GENOMIC DNA]</scope>
    <source>
        <strain evidence="4">DSM 16012</strain>
    </source>
</reference>
<name>A0A443IWU1_9BACI</name>
<evidence type="ECO:0000313" key="5">
    <source>
        <dbReference type="Proteomes" id="UP000273811"/>
    </source>
</evidence>
<dbReference type="PANTHER" id="PTHR12147:SF26">
    <property type="entry name" value="PEPTIDASE M28 DOMAIN-CONTAINING PROTEIN"/>
    <property type="match status" value="1"/>
</dbReference>
<dbReference type="PANTHER" id="PTHR12147">
    <property type="entry name" value="METALLOPEPTIDASE M28 FAMILY MEMBER"/>
    <property type="match status" value="1"/>
</dbReference>
<keyword evidence="1" id="KW-0732">Signal</keyword>
<feature type="signal peptide" evidence="1">
    <location>
        <begin position="1"/>
        <end position="26"/>
    </location>
</feature>
<evidence type="ECO:0000259" key="2">
    <source>
        <dbReference type="Pfam" id="PF02225"/>
    </source>
</evidence>
<gene>
    <name evidence="4" type="ORF">D4N35_006630</name>
</gene>
<dbReference type="EMBL" id="QYTU02000010">
    <property type="protein sequence ID" value="RWR12529.1"/>
    <property type="molecule type" value="Genomic_DNA"/>
</dbReference>
<dbReference type="CDD" id="cd02133">
    <property type="entry name" value="PA_C5a_like"/>
    <property type="match status" value="1"/>
</dbReference>
<comment type="caution">
    <text evidence="4">The sequence shown here is derived from an EMBL/GenBank/DDBJ whole genome shotgun (WGS) entry which is preliminary data.</text>
</comment>
<feature type="domain" description="PA" evidence="2">
    <location>
        <begin position="127"/>
        <end position="211"/>
    </location>
</feature>
<dbReference type="RefSeq" id="WP_120071701.1">
    <property type="nucleotide sequence ID" value="NZ_CP126113.1"/>
</dbReference>
<dbReference type="GO" id="GO:0006508">
    <property type="term" value="P:proteolysis"/>
    <property type="evidence" value="ECO:0007669"/>
    <property type="project" value="InterPro"/>
</dbReference>